<evidence type="ECO:0000313" key="4">
    <source>
        <dbReference type="EMBL" id="NUW37953.1"/>
    </source>
</evidence>
<gene>
    <name evidence="4" type="ORF">HTZ77_42135</name>
</gene>
<dbReference type="PANTHER" id="PTHR34039:SF1">
    <property type="entry name" value="UPF0102 PROTEIN YRAN"/>
    <property type="match status" value="1"/>
</dbReference>
<dbReference type="PANTHER" id="PTHR34039">
    <property type="entry name" value="UPF0102 PROTEIN YRAN"/>
    <property type="match status" value="1"/>
</dbReference>
<evidence type="ECO:0000256" key="2">
    <source>
        <dbReference type="HAMAP-Rule" id="MF_00048"/>
    </source>
</evidence>
<evidence type="ECO:0000313" key="5">
    <source>
        <dbReference type="Proteomes" id="UP000586042"/>
    </source>
</evidence>
<dbReference type="RefSeq" id="WP_175595399.1">
    <property type="nucleotide sequence ID" value="NZ_JABWGN010000025.1"/>
</dbReference>
<sequence>MATINEPGRRNLAPRAPARQGLDEREPRRPTQPVPASPEPATQKPTRQARTTGDHARLATATRAPAPHASATHAPATHAPASRDAHVGRDAATQGQGLGHARQQLARRGEQLAVDYLTSAGMEILDRNWRCRHGEIDIIAEDGPALVVVEVKTRSSRSHGTALESVRPAKLSRLRMLAAQWLTTQPRTFQTVRVDVIALERFAGDYSLRHVRGAI</sequence>
<dbReference type="InterPro" id="IPR011335">
    <property type="entry name" value="Restrct_endonuc-II-like"/>
</dbReference>
<proteinExistence type="inferred from homology"/>
<comment type="caution">
    <text evidence="4">The sequence shown here is derived from an EMBL/GenBank/DDBJ whole genome shotgun (WGS) entry which is preliminary data.</text>
</comment>
<accession>A0A7Y6M7F1</accession>
<dbReference type="InterPro" id="IPR011856">
    <property type="entry name" value="tRNA_endonuc-like_dom_sf"/>
</dbReference>
<dbReference type="Pfam" id="PF02021">
    <property type="entry name" value="UPF0102"/>
    <property type="match status" value="1"/>
</dbReference>
<dbReference type="InterPro" id="IPR003509">
    <property type="entry name" value="UPF0102_YraN-like"/>
</dbReference>
<dbReference type="AlphaFoldDB" id="A0A7Y6M7F1"/>
<protein>
    <recommendedName>
        <fullName evidence="2">UPF0102 protein HTZ77_42135</fullName>
    </recommendedName>
</protein>
<feature type="compositionally biased region" description="Low complexity" evidence="3">
    <location>
        <begin position="58"/>
        <end position="80"/>
    </location>
</feature>
<dbReference type="Gene3D" id="3.40.1350.10">
    <property type="match status" value="1"/>
</dbReference>
<dbReference type="SUPFAM" id="SSF52980">
    <property type="entry name" value="Restriction endonuclease-like"/>
    <property type="match status" value="1"/>
</dbReference>
<comment type="similarity">
    <text evidence="1 2">Belongs to the UPF0102 family.</text>
</comment>
<evidence type="ECO:0000256" key="3">
    <source>
        <dbReference type="SAM" id="MobiDB-lite"/>
    </source>
</evidence>
<dbReference type="Proteomes" id="UP000586042">
    <property type="component" value="Unassembled WGS sequence"/>
</dbReference>
<reference evidence="4 5" key="1">
    <citation type="submission" date="2020-06" db="EMBL/GenBank/DDBJ databases">
        <title>Nonomuraea sp. SMC257, a novel actinomycete isolated from soil.</title>
        <authorList>
            <person name="Chanama M."/>
        </authorList>
    </citation>
    <scope>NUCLEOTIDE SEQUENCE [LARGE SCALE GENOMIC DNA]</scope>
    <source>
        <strain evidence="4 5">SMC257</strain>
    </source>
</reference>
<feature type="region of interest" description="Disordered" evidence="3">
    <location>
        <begin position="1"/>
        <end position="104"/>
    </location>
</feature>
<dbReference type="NCBIfam" id="NF009150">
    <property type="entry name" value="PRK12497.1-3"/>
    <property type="match status" value="1"/>
</dbReference>
<name>A0A7Y6M7F1_9ACTN</name>
<organism evidence="4 5">
    <name type="scientific">Nonomuraea montanisoli</name>
    <dbReference type="NCBI Taxonomy" id="2741721"/>
    <lineage>
        <taxon>Bacteria</taxon>
        <taxon>Bacillati</taxon>
        <taxon>Actinomycetota</taxon>
        <taxon>Actinomycetes</taxon>
        <taxon>Streptosporangiales</taxon>
        <taxon>Streptosporangiaceae</taxon>
        <taxon>Nonomuraea</taxon>
    </lineage>
</organism>
<dbReference type="HAMAP" id="MF_00048">
    <property type="entry name" value="UPF0102"/>
    <property type="match status" value="1"/>
</dbReference>
<evidence type="ECO:0000256" key="1">
    <source>
        <dbReference type="ARBA" id="ARBA00006738"/>
    </source>
</evidence>
<dbReference type="GO" id="GO:0003676">
    <property type="term" value="F:nucleic acid binding"/>
    <property type="evidence" value="ECO:0007669"/>
    <property type="project" value="InterPro"/>
</dbReference>
<dbReference type="EMBL" id="JABWGN010000025">
    <property type="protein sequence ID" value="NUW37953.1"/>
    <property type="molecule type" value="Genomic_DNA"/>
</dbReference>
<dbReference type="CDD" id="cd20736">
    <property type="entry name" value="PoNe_Nuclease"/>
    <property type="match status" value="1"/>
</dbReference>
<dbReference type="NCBIfam" id="NF009154">
    <property type="entry name" value="PRK12497.3-3"/>
    <property type="match status" value="1"/>
</dbReference>
<keyword evidence="5" id="KW-1185">Reference proteome</keyword>